<proteinExistence type="inferred from homology"/>
<evidence type="ECO:0000259" key="7">
    <source>
        <dbReference type="Pfam" id="PF01494"/>
    </source>
</evidence>
<feature type="transmembrane region" description="Helical" evidence="6">
    <location>
        <begin position="6"/>
        <end position="30"/>
    </location>
</feature>
<dbReference type="GO" id="GO:0071949">
    <property type="term" value="F:FAD binding"/>
    <property type="evidence" value="ECO:0007669"/>
    <property type="project" value="InterPro"/>
</dbReference>
<reference evidence="8 9" key="1">
    <citation type="journal article" date="2018" name="Biotechnol. Biofuels">
        <title>Integrative visual omics of the white-rot fungus Polyporus brumalis exposes the biotechnological potential of its oxidative enzymes for delignifying raw plant biomass.</title>
        <authorList>
            <person name="Miyauchi S."/>
            <person name="Rancon A."/>
            <person name="Drula E."/>
            <person name="Hage H."/>
            <person name="Chaduli D."/>
            <person name="Favel A."/>
            <person name="Grisel S."/>
            <person name="Henrissat B."/>
            <person name="Herpoel-Gimbert I."/>
            <person name="Ruiz-Duenas F.J."/>
            <person name="Chevret D."/>
            <person name="Hainaut M."/>
            <person name="Lin J."/>
            <person name="Wang M."/>
            <person name="Pangilinan J."/>
            <person name="Lipzen A."/>
            <person name="Lesage-Meessen L."/>
            <person name="Navarro D."/>
            <person name="Riley R."/>
            <person name="Grigoriev I.V."/>
            <person name="Zhou S."/>
            <person name="Raouche S."/>
            <person name="Rosso M.N."/>
        </authorList>
    </citation>
    <scope>NUCLEOTIDE SEQUENCE [LARGE SCALE GENOMIC DNA]</scope>
    <source>
        <strain evidence="8 9">BRFM 1820</strain>
    </source>
</reference>
<gene>
    <name evidence="8" type="ORF">OH76DRAFT_1481584</name>
</gene>
<dbReference type="SUPFAM" id="SSF51905">
    <property type="entry name" value="FAD/NAD(P)-binding domain"/>
    <property type="match status" value="1"/>
</dbReference>
<dbReference type="PRINTS" id="PR00420">
    <property type="entry name" value="RNGMNOXGNASE"/>
</dbReference>
<keyword evidence="6" id="KW-1133">Transmembrane helix</keyword>
<keyword evidence="2" id="KW-0285">Flavoprotein</keyword>
<dbReference type="AlphaFoldDB" id="A0A371DFI1"/>
<dbReference type="Gene3D" id="3.50.50.60">
    <property type="entry name" value="FAD/NAD(P)-binding domain"/>
    <property type="match status" value="1"/>
</dbReference>
<evidence type="ECO:0000313" key="9">
    <source>
        <dbReference type="Proteomes" id="UP000256964"/>
    </source>
</evidence>
<keyword evidence="4" id="KW-0560">Oxidoreductase</keyword>
<dbReference type="PANTHER" id="PTHR13789">
    <property type="entry name" value="MONOOXYGENASE"/>
    <property type="match status" value="1"/>
</dbReference>
<sequence>MPIVSRYAALCLDFLVIGGGIGGLSVAYMLRKAGHRVRVLEKQGLHAPSAGLRIPPNLCKILGQWVGQAELKKMTTRCVGTPMHCLHTGENVGYLPWKPAVMAETGGEFLLMHRQDLIRILFDLATEVGVKVDLDTTVSSVLPGTTSQPCPTVVLENGETLTADIVIGSDGCSSVVRQVVVGKEERSPSSSLTVYTSTVKAEDMLQDAELAPLIADSCEDWPIWMGNCRSFSAHPVRSKQEFYIGLYVWHGPDERPVIDTERWDQLEPAGVIDATDYAPIVQRLIQKASHFIRTDYTPRSSQSDWLDSTGRVVLLGDAAHPSIPGGQNIASMAVEDAVVFGCLFSHLRTMDQVPSFLAAYQELRQQRCEAVGRSDIKGAELMALSPGPAADARDENIRRQLQEWDEGMLKASFEEIAEIFGYDAGDAAEEWWINWGRFHETAGEQQLVEVAIHRD</sequence>
<dbReference type="Proteomes" id="UP000256964">
    <property type="component" value="Unassembled WGS sequence"/>
</dbReference>
<keyword evidence="6" id="KW-0472">Membrane</keyword>
<evidence type="ECO:0000256" key="6">
    <source>
        <dbReference type="SAM" id="Phobius"/>
    </source>
</evidence>
<dbReference type="PANTHER" id="PTHR13789:SF147">
    <property type="entry name" value="PUTATIVE (AFU_ORTHOLOGUE AFUA_2G01950)-RELATED"/>
    <property type="match status" value="1"/>
</dbReference>
<feature type="domain" description="FAD-binding" evidence="7">
    <location>
        <begin position="14"/>
        <end position="371"/>
    </location>
</feature>
<dbReference type="InterPro" id="IPR050493">
    <property type="entry name" value="FAD-dep_Monooxygenase_BioMet"/>
</dbReference>
<evidence type="ECO:0000313" key="8">
    <source>
        <dbReference type="EMBL" id="RDX51301.1"/>
    </source>
</evidence>
<organism evidence="8 9">
    <name type="scientific">Lentinus brumalis</name>
    <dbReference type="NCBI Taxonomy" id="2498619"/>
    <lineage>
        <taxon>Eukaryota</taxon>
        <taxon>Fungi</taxon>
        <taxon>Dikarya</taxon>
        <taxon>Basidiomycota</taxon>
        <taxon>Agaricomycotina</taxon>
        <taxon>Agaricomycetes</taxon>
        <taxon>Polyporales</taxon>
        <taxon>Polyporaceae</taxon>
        <taxon>Lentinus</taxon>
    </lineage>
</organism>
<dbReference type="Pfam" id="PF01494">
    <property type="entry name" value="FAD_binding_3"/>
    <property type="match status" value="1"/>
</dbReference>
<evidence type="ECO:0000256" key="3">
    <source>
        <dbReference type="ARBA" id="ARBA00022827"/>
    </source>
</evidence>
<evidence type="ECO:0000256" key="4">
    <source>
        <dbReference type="ARBA" id="ARBA00023002"/>
    </source>
</evidence>
<evidence type="ECO:0000256" key="5">
    <source>
        <dbReference type="ARBA" id="ARBA00023033"/>
    </source>
</evidence>
<dbReference type="EMBL" id="KZ857395">
    <property type="protein sequence ID" value="RDX51301.1"/>
    <property type="molecule type" value="Genomic_DNA"/>
</dbReference>
<keyword evidence="3" id="KW-0274">FAD</keyword>
<dbReference type="GO" id="GO:0004497">
    <property type="term" value="F:monooxygenase activity"/>
    <property type="evidence" value="ECO:0007669"/>
    <property type="project" value="UniProtKB-KW"/>
</dbReference>
<dbReference type="InterPro" id="IPR002938">
    <property type="entry name" value="FAD-bd"/>
</dbReference>
<keyword evidence="6" id="KW-0812">Transmembrane</keyword>
<protein>
    <submittedName>
        <fullName evidence="8">FAD/NAD(P)-binding domain-containing protein</fullName>
    </submittedName>
</protein>
<name>A0A371DFI1_9APHY</name>
<keyword evidence="5" id="KW-0503">Monooxygenase</keyword>
<dbReference type="InterPro" id="IPR036188">
    <property type="entry name" value="FAD/NAD-bd_sf"/>
</dbReference>
<evidence type="ECO:0000256" key="2">
    <source>
        <dbReference type="ARBA" id="ARBA00022630"/>
    </source>
</evidence>
<evidence type="ECO:0000256" key="1">
    <source>
        <dbReference type="ARBA" id="ARBA00007992"/>
    </source>
</evidence>
<dbReference type="STRING" id="139420.A0A371DFI1"/>
<keyword evidence="9" id="KW-1185">Reference proteome</keyword>
<accession>A0A371DFI1</accession>
<comment type="similarity">
    <text evidence="1">Belongs to the paxM FAD-dependent monooxygenase family.</text>
</comment>
<dbReference type="OrthoDB" id="5428495at2759"/>